<dbReference type="Pfam" id="PF03595">
    <property type="entry name" value="SLAC1"/>
    <property type="match status" value="1"/>
</dbReference>
<evidence type="ECO:0000256" key="11">
    <source>
        <dbReference type="SAM" id="Phobius"/>
    </source>
</evidence>
<dbReference type="OMA" id="IMRQRPK"/>
<keyword evidence="4" id="KW-0813">Transport</keyword>
<feature type="compositionally biased region" description="Polar residues" evidence="10">
    <location>
        <begin position="80"/>
        <end position="94"/>
    </location>
</feature>
<keyword evidence="13" id="KW-1185">Reference proteome</keyword>
<feature type="transmembrane region" description="Helical" evidence="11">
    <location>
        <begin position="222"/>
        <end position="243"/>
    </location>
</feature>
<feature type="transmembrane region" description="Helical" evidence="11">
    <location>
        <begin position="264"/>
        <end position="283"/>
    </location>
</feature>
<feature type="compositionally biased region" description="Basic residues" evidence="10">
    <location>
        <begin position="46"/>
        <end position="59"/>
    </location>
</feature>
<dbReference type="CDD" id="cd09323">
    <property type="entry name" value="TDT_SLAC1_like"/>
    <property type="match status" value="1"/>
</dbReference>
<feature type="transmembrane region" description="Helical" evidence="11">
    <location>
        <begin position="383"/>
        <end position="401"/>
    </location>
</feature>
<evidence type="ECO:0000256" key="7">
    <source>
        <dbReference type="ARBA" id="ARBA00022989"/>
    </source>
</evidence>
<dbReference type="GO" id="GO:0008308">
    <property type="term" value="F:voltage-gated monoatomic anion channel activity"/>
    <property type="evidence" value="ECO:0007669"/>
    <property type="project" value="InterPro"/>
</dbReference>
<evidence type="ECO:0000256" key="2">
    <source>
        <dbReference type="ARBA" id="ARBA00004236"/>
    </source>
</evidence>
<evidence type="ECO:0000256" key="5">
    <source>
        <dbReference type="ARBA" id="ARBA00022475"/>
    </source>
</evidence>
<dbReference type="InterPro" id="IPR004695">
    <property type="entry name" value="SLAC1/Mae1/Ssu1/TehA"/>
</dbReference>
<feature type="compositionally biased region" description="Basic and acidic residues" evidence="10">
    <location>
        <begin position="126"/>
        <end position="137"/>
    </location>
</feature>
<feature type="region of interest" description="Disordered" evidence="10">
    <location>
        <begin position="71"/>
        <end position="94"/>
    </location>
</feature>
<name>A0AA38LMR6_TAXCH</name>
<evidence type="ECO:0000256" key="9">
    <source>
        <dbReference type="ARBA" id="ARBA00023136"/>
    </source>
</evidence>
<dbReference type="GO" id="GO:0006873">
    <property type="term" value="P:intracellular monoatomic ion homeostasis"/>
    <property type="evidence" value="ECO:0007669"/>
    <property type="project" value="InterPro"/>
</dbReference>
<feature type="transmembrane region" description="Helical" evidence="11">
    <location>
        <begin position="353"/>
        <end position="371"/>
    </location>
</feature>
<dbReference type="InterPro" id="IPR038665">
    <property type="entry name" value="Voltage-dep_anion_channel_sf"/>
</dbReference>
<comment type="subcellular location">
    <subcellularLocation>
        <location evidence="2">Cell membrane</location>
    </subcellularLocation>
    <subcellularLocation>
        <location evidence="1">Endomembrane system</location>
        <topology evidence="1">Multi-pass membrane protein</topology>
    </subcellularLocation>
</comment>
<feature type="transmembrane region" description="Helical" evidence="11">
    <location>
        <begin position="413"/>
        <end position="432"/>
    </location>
</feature>
<dbReference type="GO" id="GO:0005886">
    <property type="term" value="C:plasma membrane"/>
    <property type="evidence" value="ECO:0007669"/>
    <property type="project" value="UniProtKB-SubCell"/>
</dbReference>
<feature type="compositionally biased region" description="Polar residues" evidence="10">
    <location>
        <begin position="114"/>
        <end position="125"/>
    </location>
</feature>
<dbReference type="PANTHER" id="PTHR31269:SF2">
    <property type="entry name" value="S-TYPE ANION CHANNEL SLAH3"/>
    <property type="match status" value="1"/>
</dbReference>
<protein>
    <submittedName>
        <fullName evidence="12">Uncharacterized protein</fullName>
    </submittedName>
</protein>
<comment type="caution">
    <text evidence="12">The sequence shown here is derived from an EMBL/GenBank/DDBJ whole genome shotgun (WGS) entry which is preliminary data.</text>
</comment>
<feature type="non-terminal residue" evidence="12">
    <location>
        <position position="1"/>
    </location>
</feature>
<dbReference type="InterPro" id="IPR030183">
    <property type="entry name" value="SLAC/SLAH"/>
</dbReference>
<evidence type="ECO:0000256" key="3">
    <source>
        <dbReference type="ARBA" id="ARBA00007808"/>
    </source>
</evidence>
<keyword evidence="6 11" id="KW-0812">Transmembrane</keyword>
<evidence type="ECO:0000256" key="8">
    <source>
        <dbReference type="ARBA" id="ARBA00023065"/>
    </source>
</evidence>
<evidence type="ECO:0000256" key="6">
    <source>
        <dbReference type="ARBA" id="ARBA00022692"/>
    </source>
</evidence>
<sequence length="436" mass="49829">MNDENGNDRPLSISINLQSSPILSDCKPTDEGMQEFSDPGRQTLNTKHRHTQKKPCKTKLRRHASLGTAFSMLNKDSNKRPTSALTRSGSASFNDNSMIRKETENENYSLFRTHRQSSPMQMQTPRNKESDRPRQDRISHQAANVNLPAGRYFDALKGPELDVLKDYEDVLLPVDKKWPFLLRFPIGCFGMCLGLSSQAILWKAIASTPWFMHSLRMAASRINIALWCLSLTALIVIFFTYALKCIYYLEAVRREYYHPVRVNFFFAPWIVCMFLTIGVPPLITEIDDIHPSLWCIFMTPVFLLELKIYGQWLSGGKRRLSKVANPSSHLSVVGNFVGAFLAAKLGWKEPGRFFWCVGVGHYLVLFVTLYQRLPTSEALPQELHPVFFLFIAAPCTASIAWEAIHGEFDTVSRLTYFIAIFLYTSLVVRINFFRGF</sequence>
<dbReference type="AlphaFoldDB" id="A0AA38LMR6"/>
<proteinExistence type="inferred from homology"/>
<dbReference type="EMBL" id="JAHRHJ020000001">
    <property type="protein sequence ID" value="KAH9329554.1"/>
    <property type="molecule type" value="Genomic_DNA"/>
</dbReference>
<evidence type="ECO:0000256" key="4">
    <source>
        <dbReference type="ARBA" id="ARBA00022448"/>
    </source>
</evidence>
<reference evidence="12 13" key="1">
    <citation type="journal article" date="2021" name="Nat. Plants">
        <title>The Taxus genome provides insights into paclitaxel biosynthesis.</title>
        <authorList>
            <person name="Xiong X."/>
            <person name="Gou J."/>
            <person name="Liao Q."/>
            <person name="Li Y."/>
            <person name="Zhou Q."/>
            <person name="Bi G."/>
            <person name="Li C."/>
            <person name="Du R."/>
            <person name="Wang X."/>
            <person name="Sun T."/>
            <person name="Guo L."/>
            <person name="Liang H."/>
            <person name="Lu P."/>
            <person name="Wu Y."/>
            <person name="Zhang Z."/>
            <person name="Ro D.K."/>
            <person name="Shang Y."/>
            <person name="Huang S."/>
            <person name="Yan J."/>
        </authorList>
    </citation>
    <scope>NUCLEOTIDE SEQUENCE [LARGE SCALE GENOMIC DNA]</scope>
    <source>
        <strain evidence="12">Ta-2019</strain>
    </source>
</reference>
<evidence type="ECO:0000256" key="1">
    <source>
        <dbReference type="ARBA" id="ARBA00004127"/>
    </source>
</evidence>
<comment type="similarity">
    <text evidence="3">Belongs to the SLAC1 S-type anion channel family.</text>
</comment>
<accession>A0AA38LMR6</accession>
<dbReference type="Gene3D" id="1.50.10.150">
    <property type="entry name" value="Voltage-dependent anion channel"/>
    <property type="match status" value="1"/>
</dbReference>
<keyword evidence="7 11" id="KW-1133">Transmembrane helix</keyword>
<keyword evidence="9 11" id="KW-0472">Membrane</keyword>
<feature type="transmembrane region" description="Helical" evidence="11">
    <location>
        <begin position="180"/>
        <end position="202"/>
    </location>
</feature>
<evidence type="ECO:0000313" key="13">
    <source>
        <dbReference type="Proteomes" id="UP000824469"/>
    </source>
</evidence>
<dbReference type="GO" id="GO:0012505">
    <property type="term" value="C:endomembrane system"/>
    <property type="evidence" value="ECO:0007669"/>
    <property type="project" value="UniProtKB-SubCell"/>
</dbReference>
<feature type="region of interest" description="Disordered" evidence="10">
    <location>
        <begin position="28"/>
        <end position="59"/>
    </location>
</feature>
<keyword evidence="5" id="KW-1003">Cell membrane</keyword>
<organism evidence="12 13">
    <name type="scientific">Taxus chinensis</name>
    <name type="common">Chinese yew</name>
    <name type="synonym">Taxus wallichiana var. chinensis</name>
    <dbReference type="NCBI Taxonomy" id="29808"/>
    <lineage>
        <taxon>Eukaryota</taxon>
        <taxon>Viridiplantae</taxon>
        <taxon>Streptophyta</taxon>
        <taxon>Embryophyta</taxon>
        <taxon>Tracheophyta</taxon>
        <taxon>Spermatophyta</taxon>
        <taxon>Pinopsida</taxon>
        <taxon>Pinidae</taxon>
        <taxon>Conifers II</taxon>
        <taxon>Cupressales</taxon>
        <taxon>Taxaceae</taxon>
        <taxon>Taxus</taxon>
    </lineage>
</organism>
<evidence type="ECO:0000256" key="10">
    <source>
        <dbReference type="SAM" id="MobiDB-lite"/>
    </source>
</evidence>
<keyword evidence="8" id="KW-0406">Ion transport</keyword>
<gene>
    <name evidence="12" type="ORF">KI387_001662</name>
</gene>
<dbReference type="Proteomes" id="UP000824469">
    <property type="component" value="Unassembled WGS sequence"/>
</dbReference>
<feature type="region of interest" description="Disordered" evidence="10">
    <location>
        <begin position="114"/>
        <end position="137"/>
    </location>
</feature>
<evidence type="ECO:0000313" key="12">
    <source>
        <dbReference type="EMBL" id="KAH9329554.1"/>
    </source>
</evidence>
<dbReference type="PANTHER" id="PTHR31269">
    <property type="entry name" value="S-TYPE ANION CHANNEL SLAH3"/>
    <property type="match status" value="1"/>
</dbReference>